<keyword evidence="2" id="KW-1185">Reference proteome</keyword>
<dbReference type="InterPro" id="IPR036397">
    <property type="entry name" value="RNaseH_sf"/>
</dbReference>
<reference evidence="1 2" key="1">
    <citation type="journal article" date="2019" name="Sci. Rep.">
        <title>Orb-weaving spider Araneus ventricosus genome elucidates the spidroin gene catalogue.</title>
        <authorList>
            <person name="Kono N."/>
            <person name="Nakamura H."/>
            <person name="Ohtoshi R."/>
            <person name="Moran D.A.P."/>
            <person name="Shinohara A."/>
            <person name="Yoshida Y."/>
            <person name="Fujiwara M."/>
            <person name="Mori M."/>
            <person name="Tomita M."/>
            <person name="Arakawa K."/>
        </authorList>
    </citation>
    <scope>NUCLEOTIDE SEQUENCE [LARGE SCALE GENOMIC DNA]</scope>
</reference>
<dbReference type="AlphaFoldDB" id="A0A4Y2W9U8"/>
<sequence length="117" mass="13646">MKLHYRVLSDADGSHFIFISDKALRHTAFHIKEFQENQNIRQMDWLVISPDLNHIEHICNAPKSAIVTSPSPHRIFQHLKRGNGLLREPINYVSASFHFMIDVKPSEEIYPLIPYLI</sequence>
<evidence type="ECO:0000313" key="2">
    <source>
        <dbReference type="Proteomes" id="UP000499080"/>
    </source>
</evidence>
<organism evidence="1 2">
    <name type="scientific">Araneus ventricosus</name>
    <name type="common">Orbweaver spider</name>
    <name type="synonym">Epeira ventricosa</name>
    <dbReference type="NCBI Taxonomy" id="182803"/>
    <lineage>
        <taxon>Eukaryota</taxon>
        <taxon>Metazoa</taxon>
        <taxon>Ecdysozoa</taxon>
        <taxon>Arthropoda</taxon>
        <taxon>Chelicerata</taxon>
        <taxon>Arachnida</taxon>
        <taxon>Araneae</taxon>
        <taxon>Araneomorphae</taxon>
        <taxon>Entelegynae</taxon>
        <taxon>Araneoidea</taxon>
        <taxon>Araneidae</taxon>
        <taxon>Araneus</taxon>
    </lineage>
</organism>
<dbReference type="Gene3D" id="3.30.420.10">
    <property type="entry name" value="Ribonuclease H-like superfamily/Ribonuclease H"/>
    <property type="match status" value="1"/>
</dbReference>
<dbReference type="Proteomes" id="UP000499080">
    <property type="component" value="Unassembled WGS sequence"/>
</dbReference>
<evidence type="ECO:0008006" key="3">
    <source>
        <dbReference type="Google" id="ProtNLM"/>
    </source>
</evidence>
<name>A0A4Y2W9U8_ARAVE</name>
<protein>
    <recommendedName>
        <fullName evidence="3">Tc1-like transposase DDE domain-containing protein</fullName>
    </recommendedName>
</protein>
<comment type="caution">
    <text evidence="1">The sequence shown here is derived from an EMBL/GenBank/DDBJ whole genome shotgun (WGS) entry which is preliminary data.</text>
</comment>
<accession>A0A4Y2W9U8</accession>
<gene>
    <name evidence="1" type="ORF">AVEN_261651_1</name>
</gene>
<dbReference type="EMBL" id="BGPR01057326">
    <property type="protein sequence ID" value="GBO33671.1"/>
    <property type="molecule type" value="Genomic_DNA"/>
</dbReference>
<evidence type="ECO:0000313" key="1">
    <source>
        <dbReference type="EMBL" id="GBO33671.1"/>
    </source>
</evidence>
<dbReference type="GO" id="GO:0003676">
    <property type="term" value="F:nucleic acid binding"/>
    <property type="evidence" value="ECO:0007669"/>
    <property type="project" value="InterPro"/>
</dbReference>
<proteinExistence type="predicted"/>